<keyword evidence="3" id="KW-0106">Calcium</keyword>
<dbReference type="SMART" id="SM01394">
    <property type="entry name" value="S_100"/>
    <property type="match status" value="1"/>
</dbReference>
<evidence type="ECO:0000256" key="2">
    <source>
        <dbReference type="ARBA" id="ARBA00022737"/>
    </source>
</evidence>
<dbReference type="GO" id="GO:0043542">
    <property type="term" value="P:endothelial cell migration"/>
    <property type="evidence" value="ECO:0007669"/>
    <property type="project" value="TreeGrafter"/>
</dbReference>
<dbReference type="PANTHER" id="PTHR11639:SF77">
    <property type="entry name" value="PROTEIN S100-A12"/>
    <property type="match status" value="1"/>
</dbReference>
<dbReference type="Gene3D" id="1.10.238.10">
    <property type="entry name" value="EF-hand"/>
    <property type="match status" value="1"/>
</dbReference>
<dbReference type="GO" id="GO:0005509">
    <property type="term" value="F:calcium ion binding"/>
    <property type="evidence" value="ECO:0007669"/>
    <property type="project" value="InterPro"/>
</dbReference>
<keyword evidence="6" id="KW-1185">Reference proteome</keyword>
<reference evidence="5" key="1">
    <citation type="submission" date="2022-12" db="EMBL/GenBank/DDBJ databases">
        <authorList>
            <person name="Alioto T."/>
            <person name="Alioto T."/>
            <person name="Gomez Garrido J."/>
        </authorList>
    </citation>
    <scope>NUCLEOTIDE SEQUENCE</scope>
</reference>
<dbReference type="PROSITE" id="PS50222">
    <property type="entry name" value="EF_HAND_2"/>
    <property type="match status" value="1"/>
</dbReference>
<dbReference type="Proteomes" id="UP001178461">
    <property type="component" value="Chromosome 16"/>
</dbReference>
<sequence>MKTLMEKALECIVNIFHQYAIRNPMDDYLQFKEFEKLLKEQAQPFLKDTLPPGMNQDAYIKKMFEKADKSRDGKLKFTEFLPVLELALIDAHNRSHRLPETGH</sequence>
<dbReference type="GO" id="GO:0048306">
    <property type="term" value="F:calcium-dependent protein binding"/>
    <property type="evidence" value="ECO:0007669"/>
    <property type="project" value="TreeGrafter"/>
</dbReference>
<dbReference type="InterPro" id="IPR034325">
    <property type="entry name" value="S-100_dom"/>
</dbReference>
<evidence type="ECO:0000259" key="4">
    <source>
        <dbReference type="PROSITE" id="PS50222"/>
    </source>
</evidence>
<keyword evidence="2" id="KW-0677">Repeat</keyword>
<dbReference type="GO" id="GO:0046914">
    <property type="term" value="F:transition metal ion binding"/>
    <property type="evidence" value="ECO:0007669"/>
    <property type="project" value="InterPro"/>
</dbReference>
<dbReference type="InterPro" id="IPR002048">
    <property type="entry name" value="EF_hand_dom"/>
</dbReference>
<dbReference type="SUPFAM" id="SSF47473">
    <property type="entry name" value="EF-hand"/>
    <property type="match status" value="1"/>
</dbReference>
<dbReference type="InterPro" id="IPR013787">
    <property type="entry name" value="S100_Ca-bd_sub"/>
</dbReference>
<organism evidence="5 6">
    <name type="scientific">Podarcis lilfordi</name>
    <name type="common">Lilford's wall lizard</name>
    <dbReference type="NCBI Taxonomy" id="74358"/>
    <lineage>
        <taxon>Eukaryota</taxon>
        <taxon>Metazoa</taxon>
        <taxon>Chordata</taxon>
        <taxon>Craniata</taxon>
        <taxon>Vertebrata</taxon>
        <taxon>Euteleostomi</taxon>
        <taxon>Lepidosauria</taxon>
        <taxon>Squamata</taxon>
        <taxon>Bifurcata</taxon>
        <taxon>Unidentata</taxon>
        <taxon>Episquamata</taxon>
        <taxon>Laterata</taxon>
        <taxon>Lacertibaenia</taxon>
        <taxon>Lacertidae</taxon>
        <taxon>Podarcis</taxon>
    </lineage>
</organism>
<dbReference type="AlphaFoldDB" id="A0AA35LLB9"/>
<dbReference type="GO" id="GO:0005737">
    <property type="term" value="C:cytoplasm"/>
    <property type="evidence" value="ECO:0007669"/>
    <property type="project" value="TreeGrafter"/>
</dbReference>
<dbReference type="EMBL" id="OX395143">
    <property type="protein sequence ID" value="CAI5798410.1"/>
    <property type="molecule type" value="Genomic_DNA"/>
</dbReference>
<evidence type="ECO:0000313" key="5">
    <source>
        <dbReference type="EMBL" id="CAI5798410.1"/>
    </source>
</evidence>
<feature type="domain" description="EF-hand" evidence="4">
    <location>
        <begin position="55"/>
        <end position="90"/>
    </location>
</feature>
<protein>
    <submittedName>
        <fullName evidence="5">Protein S100-A9-like</fullName>
    </submittedName>
</protein>
<dbReference type="Pfam" id="PF01023">
    <property type="entry name" value="S_100"/>
    <property type="match status" value="1"/>
</dbReference>
<name>A0AA35LLB9_9SAUR</name>
<dbReference type="InterPro" id="IPR011992">
    <property type="entry name" value="EF-hand-dom_pair"/>
</dbReference>
<accession>A0AA35LLB9</accession>
<dbReference type="PANTHER" id="PTHR11639">
    <property type="entry name" value="S100 CALCIUM-BINDING PROTEIN"/>
    <property type="match status" value="1"/>
</dbReference>
<gene>
    <name evidence="5" type="ORF">PODLI_1B030250</name>
</gene>
<proteinExistence type="predicted"/>
<evidence type="ECO:0000256" key="1">
    <source>
        <dbReference type="ARBA" id="ARBA00022723"/>
    </source>
</evidence>
<dbReference type="CDD" id="cd00213">
    <property type="entry name" value="S-100"/>
    <property type="match status" value="1"/>
</dbReference>
<dbReference type="GO" id="GO:0070062">
    <property type="term" value="C:extracellular exosome"/>
    <property type="evidence" value="ECO:0007669"/>
    <property type="project" value="TreeGrafter"/>
</dbReference>
<evidence type="ECO:0000256" key="3">
    <source>
        <dbReference type="ARBA" id="ARBA00022837"/>
    </source>
</evidence>
<keyword evidence="1" id="KW-0479">Metal-binding</keyword>
<evidence type="ECO:0000313" key="6">
    <source>
        <dbReference type="Proteomes" id="UP001178461"/>
    </source>
</evidence>